<keyword evidence="1" id="KW-0479">Metal-binding</keyword>
<dbReference type="PANTHER" id="PTHR40447">
    <property type="entry name" value="ANAEROBIC SULFITE REDUCTASE SUBUNIT A"/>
    <property type="match status" value="1"/>
</dbReference>
<dbReference type="SUPFAM" id="SSF46548">
    <property type="entry name" value="alpha-helical ferredoxin"/>
    <property type="match status" value="1"/>
</dbReference>
<keyword evidence="3" id="KW-0411">Iron-sulfur</keyword>
<dbReference type="InterPro" id="IPR017896">
    <property type="entry name" value="4Fe4S_Fe-S-bd"/>
</dbReference>
<dbReference type="PANTHER" id="PTHR40447:SF1">
    <property type="entry name" value="ANAEROBIC SULFITE REDUCTASE SUBUNIT A"/>
    <property type="match status" value="1"/>
</dbReference>
<dbReference type="STRING" id="1817863.A2Y62_14595"/>
<dbReference type="GO" id="GO:0046872">
    <property type="term" value="F:metal ion binding"/>
    <property type="evidence" value="ECO:0007669"/>
    <property type="project" value="UniProtKB-KW"/>
</dbReference>
<dbReference type="InterPro" id="IPR017900">
    <property type="entry name" value="4Fe4S_Fe_S_CS"/>
</dbReference>
<protein>
    <submittedName>
        <fullName evidence="5">Hydrogenase subunit beta</fullName>
    </submittedName>
</protein>
<comment type="caution">
    <text evidence="5">The sequence shown here is derived from an EMBL/GenBank/DDBJ whole genome shotgun (WGS) entry which is preliminary data.</text>
</comment>
<dbReference type="EMBL" id="MFGW01000132">
    <property type="protein sequence ID" value="OGF64690.1"/>
    <property type="molecule type" value="Genomic_DNA"/>
</dbReference>
<evidence type="ECO:0000259" key="4">
    <source>
        <dbReference type="PROSITE" id="PS51379"/>
    </source>
</evidence>
<evidence type="ECO:0000256" key="3">
    <source>
        <dbReference type="ARBA" id="ARBA00023014"/>
    </source>
</evidence>
<dbReference type="Pfam" id="PF17179">
    <property type="entry name" value="Fer4_22"/>
    <property type="match status" value="1"/>
</dbReference>
<feature type="domain" description="4Fe-4S ferredoxin-type" evidence="4">
    <location>
        <begin position="300"/>
        <end position="330"/>
    </location>
</feature>
<proteinExistence type="predicted"/>
<organism evidence="5 6">
    <name type="scientific">Candidatus Fischerbacteria bacterium RBG_13_37_8</name>
    <dbReference type="NCBI Taxonomy" id="1817863"/>
    <lineage>
        <taxon>Bacteria</taxon>
        <taxon>Candidatus Fischeribacteriota</taxon>
    </lineage>
</organism>
<accession>A0A1F5VMR8</accession>
<dbReference type="AlphaFoldDB" id="A0A1F5VMR8"/>
<dbReference type="Proteomes" id="UP000178943">
    <property type="component" value="Unassembled WGS sequence"/>
</dbReference>
<evidence type="ECO:0000256" key="1">
    <source>
        <dbReference type="ARBA" id="ARBA00022723"/>
    </source>
</evidence>
<evidence type="ECO:0000256" key="2">
    <source>
        <dbReference type="ARBA" id="ARBA00023004"/>
    </source>
</evidence>
<feature type="domain" description="4Fe-4S ferredoxin-type" evidence="4">
    <location>
        <begin position="222"/>
        <end position="253"/>
    </location>
</feature>
<dbReference type="PROSITE" id="PS00198">
    <property type="entry name" value="4FE4S_FER_1"/>
    <property type="match status" value="2"/>
</dbReference>
<gene>
    <name evidence="5" type="ORF">A2Y62_14595</name>
</gene>
<dbReference type="GO" id="GO:0051536">
    <property type="term" value="F:iron-sulfur cluster binding"/>
    <property type="evidence" value="ECO:0007669"/>
    <property type="project" value="UniProtKB-KW"/>
</dbReference>
<reference evidence="5 6" key="1">
    <citation type="journal article" date="2016" name="Nat. Commun.">
        <title>Thousands of microbial genomes shed light on interconnected biogeochemical processes in an aquifer system.</title>
        <authorList>
            <person name="Anantharaman K."/>
            <person name="Brown C.T."/>
            <person name="Hug L.A."/>
            <person name="Sharon I."/>
            <person name="Castelle C.J."/>
            <person name="Probst A.J."/>
            <person name="Thomas B.C."/>
            <person name="Singh A."/>
            <person name="Wilkins M.J."/>
            <person name="Karaoz U."/>
            <person name="Brodie E.L."/>
            <person name="Williams K.H."/>
            <person name="Hubbard S.S."/>
            <person name="Banfield J.F."/>
        </authorList>
    </citation>
    <scope>NUCLEOTIDE SEQUENCE [LARGE SCALE GENOMIC DNA]</scope>
</reference>
<name>A0A1F5VMR8_9BACT</name>
<sequence length="338" mass="38302">MERKLLKNTSLDEFIKMLREKDRCVIAPVRKNDRVDFEVITEGQTIAQDYVQTVQSPKHVLFPRVEELFHYEQTEDGVTLHENDLAQLPEIVLFGVRPCDTIGLKALLSFFSIDYTDALFNKRKEKTTIIALSCTTADEYCFCTSVGGDPGGISGSDILLTHLPDGDYLAEIITEKGQTIVDLAPDLFEPDQKIKKEEILAKVPKHFSGIQLAQRLAVLFDSDLWVQQSLRCLGCGACAFVCPVCACFDIQDEGNQNRGQRLRCWDSCGFSLFTLHTSGHNPREVQSQRWRQRIMHKFSYMPENQHLLGCVGCGRCARICPADMNILEHLKAIVEERQ</sequence>
<keyword evidence="2" id="KW-0408">Iron</keyword>
<evidence type="ECO:0000313" key="6">
    <source>
        <dbReference type="Proteomes" id="UP000178943"/>
    </source>
</evidence>
<evidence type="ECO:0000313" key="5">
    <source>
        <dbReference type="EMBL" id="OGF64690.1"/>
    </source>
</evidence>
<dbReference type="PROSITE" id="PS51379">
    <property type="entry name" value="4FE4S_FER_2"/>
    <property type="match status" value="2"/>
</dbReference>